<sequence length="93" mass="11142">YYKYKDYLFYRNIFGAVKRSPDKNEVNKNHIIFNAIYANVKKNFIEMCAKTKGYLKHFDTKDNPKSNNHCAHINYILNTEIQKSLYKAKSYTF</sequence>
<dbReference type="EMBL" id="KQ235697">
    <property type="protein sequence ID" value="KMZ96065.1"/>
    <property type="molecule type" value="Genomic_DNA"/>
</dbReference>
<name>A0A0J9TK26_PLAVI</name>
<evidence type="ECO:0000313" key="2">
    <source>
        <dbReference type="Proteomes" id="UP000053239"/>
    </source>
</evidence>
<feature type="non-terminal residue" evidence="1">
    <location>
        <position position="1"/>
    </location>
</feature>
<evidence type="ECO:0000313" key="1">
    <source>
        <dbReference type="EMBL" id="KMZ96065.1"/>
    </source>
</evidence>
<dbReference type="AlphaFoldDB" id="A0A0J9TK26"/>
<protein>
    <submittedName>
        <fullName evidence="1">Uncharacterized protein</fullName>
    </submittedName>
</protein>
<gene>
    <name evidence="1" type="ORF">PVNG_06289</name>
</gene>
<proteinExistence type="predicted"/>
<organism evidence="1 2">
    <name type="scientific">Plasmodium vivax North Korean</name>
    <dbReference type="NCBI Taxonomy" id="1035514"/>
    <lineage>
        <taxon>Eukaryota</taxon>
        <taxon>Sar</taxon>
        <taxon>Alveolata</taxon>
        <taxon>Apicomplexa</taxon>
        <taxon>Aconoidasida</taxon>
        <taxon>Haemosporida</taxon>
        <taxon>Plasmodiidae</taxon>
        <taxon>Plasmodium</taxon>
        <taxon>Plasmodium (Plasmodium)</taxon>
    </lineage>
</organism>
<reference evidence="1 2" key="1">
    <citation type="submission" date="2011-09" db="EMBL/GenBank/DDBJ databases">
        <title>The Genome Sequence of Plasmodium vivax North Korean.</title>
        <authorList>
            <consortium name="The Broad Institute Genome Sequencing Platform"/>
            <consortium name="The Broad Institute Genome Sequencing Center for Infectious Disease"/>
            <person name="Neafsey D."/>
            <person name="Carlton J."/>
            <person name="Barnwell J."/>
            <person name="Collins W."/>
            <person name="Escalante A."/>
            <person name="Mullikin J."/>
            <person name="Saul A."/>
            <person name="Guigo R."/>
            <person name="Camara F."/>
            <person name="Young S.K."/>
            <person name="Zeng Q."/>
            <person name="Gargeya S."/>
            <person name="Fitzgerald M."/>
            <person name="Haas B."/>
            <person name="Abouelleil A."/>
            <person name="Alvarado L."/>
            <person name="Arachchi H.M."/>
            <person name="Berlin A."/>
            <person name="Brown A."/>
            <person name="Chapman S.B."/>
            <person name="Chen Z."/>
            <person name="Dunbar C."/>
            <person name="Freedman E."/>
            <person name="Gearin G."/>
            <person name="Gellesch M."/>
            <person name="Goldberg J."/>
            <person name="Griggs A."/>
            <person name="Gujja S."/>
            <person name="Heiman D."/>
            <person name="Howarth C."/>
            <person name="Larson L."/>
            <person name="Lui A."/>
            <person name="MacDonald P.J.P."/>
            <person name="Montmayeur A."/>
            <person name="Murphy C."/>
            <person name="Neiman D."/>
            <person name="Pearson M."/>
            <person name="Priest M."/>
            <person name="Roberts A."/>
            <person name="Saif S."/>
            <person name="Shea T."/>
            <person name="Shenoy N."/>
            <person name="Sisk P."/>
            <person name="Stolte C."/>
            <person name="Sykes S."/>
            <person name="Wortman J."/>
            <person name="Nusbaum C."/>
            <person name="Birren B."/>
        </authorList>
    </citation>
    <scope>NUCLEOTIDE SEQUENCE [LARGE SCALE GENOMIC DNA]</scope>
    <source>
        <strain evidence="1 2">North Korean</strain>
    </source>
</reference>
<accession>A0A0J9TK26</accession>
<dbReference type="Proteomes" id="UP000053239">
    <property type="component" value="Unassembled WGS sequence"/>
</dbReference>